<name>A0A7J6LWV4_PERCH</name>
<comment type="caution">
    <text evidence="1">The sequence shown here is derived from an EMBL/GenBank/DDBJ whole genome shotgun (WGS) entry which is preliminary data.</text>
</comment>
<organism evidence="1 2">
    <name type="scientific">Perkinsus chesapeaki</name>
    <name type="common">Clam parasite</name>
    <name type="synonym">Perkinsus andrewsi</name>
    <dbReference type="NCBI Taxonomy" id="330153"/>
    <lineage>
        <taxon>Eukaryota</taxon>
        <taxon>Sar</taxon>
        <taxon>Alveolata</taxon>
        <taxon>Perkinsozoa</taxon>
        <taxon>Perkinsea</taxon>
        <taxon>Perkinsida</taxon>
        <taxon>Perkinsidae</taxon>
        <taxon>Perkinsus</taxon>
    </lineage>
</organism>
<dbReference type="EMBL" id="JAAPAO010000306">
    <property type="protein sequence ID" value="KAF4663792.1"/>
    <property type="molecule type" value="Genomic_DNA"/>
</dbReference>
<accession>A0A7J6LWV4</accession>
<dbReference type="OrthoDB" id="3227343at2759"/>
<gene>
    <name evidence="1" type="ORF">FOL47_005549</name>
</gene>
<sequence>MVGGREEVEIAVLEAVRQFNVTPLSPTFPISPHECMYIMSPRIHSIARVTGGIDGDLRSAEELWPGLAELSNNNFNKLKSYVDEQTARKLESLAQFTLEWRRRHSRAQSYLQKKWRRLRGAIIPGSVVYRYNPNRMKLGPKWVGPFKVVRSLSHHVILIEDSEGAKVPELLHNLKVVDLPEKSVDPAATAEDLIQLDKIDGPPVVIIDSISSETLPRRSARIRGRDGH</sequence>
<dbReference type="Proteomes" id="UP000591131">
    <property type="component" value="Unassembled WGS sequence"/>
</dbReference>
<evidence type="ECO:0000313" key="1">
    <source>
        <dbReference type="EMBL" id="KAF4663792.1"/>
    </source>
</evidence>
<dbReference type="AlphaFoldDB" id="A0A7J6LWV4"/>
<keyword evidence="2" id="KW-1185">Reference proteome</keyword>
<evidence type="ECO:0000313" key="2">
    <source>
        <dbReference type="Proteomes" id="UP000591131"/>
    </source>
</evidence>
<reference evidence="1 2" key="1">
    <citation type="submission" date="2020-04" db="EMBL/GenBank/DDBJ databases">
        <title>Perkinsus chesapeaki whole genome sequence.</title>
        <authorList>
            <person name="Bogema D.R."/>
        </authorList>
    </citation>
    <scope>NUCLEOTIDE SEQUENCE [LARGE SCALE GENOMIC DNA]</scope>
    <source>
        <strain evidence="1">ATCC PRA-425</strain>
    </source>
</reference>
<protein>
    <submittedName>
        <fullName evidence="1">Uncharacterized protein</fullName>
    </submittedName>
</protein>
<proteinExistence type="predicted"/>